<evidence type="ECO:0000256" key="7">
    <source>
        <dbReference type="ARBA" id="ARBA00022729"/>
    </source>
</evidence>
<evidence type="ECO:0000256" key="11">
    <source>
        <dbReference type="ARBA" id="ARBA00022840"/>
    </source>
</evidence>
<evidence type="ECO:0000256" key="8">
    <source>
        <dbReference type="ARBA" id="ARBA00022734"/>
    </source>
</evidence>
<dbReference type="SUPFAM" id="SSF56112">
    <property type="entry name" value="Protein kinase-like (PK-like)"/>
    <property type="match status" value="1"/>
</dbReference>
<accession>A0A103XJD3</accession>
<keyword evidence="12 17" id="KW-1133">Transmembrane helix</keyword>
<dbReference type="CDD" id="cd14066">
    <property type="entry name" value="STKc_IRAK"/>
    <property type="match status" value="1"/>
</dbReference>
<evidence type="ECO:0000256" key="3">
    <source>
        <dbReference type="ARBA" id="ARBA00010217"/>
    </source>
</evidence>
<evidence type="ECO:0000259" key="18">
    <source>
        <dbReference type="PROSITE" id="PS50011"/>
    </source>
</evidence>
<keyword evidence="13 17" id="KW-0472">Membrane</keyword>
<dbReference type="InterPro" id="IPR008271">
    <property type="entry name" value="Ser/Thr_kinase_AS"/>
</dbReference>
<evidence type="ECO:0000256" key="2">
    <source>
        <dbReference type="ARBA" id="ARBA00008536"/>
    </source>
</evidence>
<feature type="transmembrane region" description="Helical" evidence="17">
    <location>
        <begin position="276"/>
        <end position="299"/>
    </location>
</feature>
<protein>
    <recommendedName>
        <fullName evidence="18">Protein kinase domain-containing protein</fullName>
    </recommendedName>
</protein>
<evidence type="ECO:0000256" key="6">
    <source>
        <dbReference type="ARBA" id="ARBA00022692"/>
    </source>
</evidence>
<keyword evidence="15" id="KW-0325">Glycoprotein</keyword>
<dbReference type="SMART" id="SM00220">
    <property type="entry name" value="S_TKc"/>
    <property type="match status" value="1"/>
</dbReference>
<dbReference type="InterPro" id="IPR050528">
    <property type="entry name" value="L-type_Lectin-RKs"/>
</dbReference>
<feature type="binding site" evidence="16">
    <location>
        <position position="374"/>
    </location>
    <ligand>
        <name>ATP</name>
        <dbReference type="ChEBI" id="CHEBI:30616"/>
    </ligand>
</feature>
<keyword evidence="20" id="KW-1185">Reference proteome</keyword>
<feature type="domain" description="Protein kinase" evidence="18">
    <location>
        <begin position="344"/>
        <end position="616"/>
    </location>
</feature>
<dbReference type="GO" id="GO:0004672">
    <property type="term" value="F:protein kinase activity"/>
    <property type="evidence" value="ECO:0007669"/>
    <property type="project" value="InterPro"/>
</dbReference>
<dbReference type="PROSITE" id="PS00308">
    <property type="entry name" value="LECTIN_LEGUME_ALPHA"/>
    <property type="match status" value="1"/>
</dbReference>
<dbReference type="CDD" id="cd06899">
    <property type="entry name" value="lectin_legume_LecRK_Arcelin_ConA"/>
    <property type="match status" value="1"/>
</dbReference>
<dbReference type="Pfam" id="PF00139">
    <property type="entry name" value="Lectin_legB"/>
    <property type="match status" value="1"/>
</dbReference>
<evidence type="ECO:0000256" key="1">
    <source>
        <dbReference type="ARBA" id="ARBA00004251"/>
    </source>
</evidence>
<dbReference type="FunFam" id="1.10.510.10:FF:000240">
    <property type="entry name" value="Lectin-domain containing receptor kinase A4.3"/>
    <property type="match status" value="1"/>
</dbReference>
<evidence type="ECO:0000313" key="19">
    <source>
        <dbReference type="EMBL" id="KVH91679.1"/>
    </source>
</evidence>
<dbReference type="STRING" id="59895.A0A103XJD3"/>
<evidence type="ECO:0000256" key="13">
    <source>
        <dbReference type="ARBA" id="ARBA00023136"/>
    </source>
</evidence>
<keyword evidence="9 16" id="KW-0547">Nucleotide-binding</keyword>
<evidence type="ECO:0000256" key="14">
    <source>
        <dbReference type="ARBA" id="ARBA00023170"/>
    </source>
</evidence>
<dbReference type="InterPro" id="IPR011009">
    <property type="entry name" value="Kinase-like_dom_sf"/>
</dbReference>
<dbReference type="Gene3D" id="3.30.200.20">
    <property type="entry name" value="Phosphorylase Kinase, domain 1"/>
    <property type="match status" value="1"/>
</dbReference>
<evidence type="ECO:0000256" key="17">
    <source>
        <dbReference type="SAM" id="Phobius"/>
    </source>
</evidence>
<dbReference type="Gene3D" id="2.60.120.200">
    <property type="match status" value="1"/>
</dbReference>
<dbReference type="PROSITE" id="PS50011">
    <property type="entry name" value="PROTEIN_KINASE_DOM"/>
    <property type="match status" value="1"/>
</dbReference>
<dbReference type="Pfam" id="PF00069">
    <property type="entry name" value="Pkinase"/>
    <property type="match status" value="1"/>
</dbReference>
<keyword evidence="14" id="KW-0675">Receptor</keyword>
<evidence type="ECO:0000256" key="16">
    <source>
        <dbReference type="PROSITE-ProRule" id="PRU10141"/>
    </source>
</evidence>
<dbReference type="InterPro" id="IPR000985">
    <property type="entry name" value="Lectin_LegA_CS"/>
</dbReference>
<keyword evidence="11 16" id="KW-0067">ATP-binding</keyword>
<evidence type="ECO:0000256" key="9">
    <source>
        <dbReference type="ARBA" id="ARBA00022741"/>
    </source>
</evidence>
<evidence type="ECO:0000256" key="15">
    <source>
        <dbReference type="ARBA" id="ARBA00023180"/>
    </source>
</evidence>
<comment type="subcellular location">
    <subcellularLocation>
        <location evidence="1">Cell membrane</location>
        <topology evidence="1">Single-pass type I membrane protein</topology>
    </subcellularLocation>
</comment>
<dbReference type="SUPFAM" id="SSF49899">
    <property type="entry name" value="Concanavalin A-like lectins/glucanases"/>
    <property type="match status" value="1"/>
</dbReference>
<comment type="similarity">
    <text evidence="3">In the C-terminal section; belongs to the protein kinase superfamily. Ser/Thr protein kinase family.</text>
</comment>
<dbReference type="PROSITE" id="PS00108">
    <property type="entry name" value="PROTEIN_KINASE_ST"/>
    <property type="match status" value="1"/>
</dbReference>
<dbReference type="PROSITE" id="PS00107">
    <property type="entry name" value="PROTEIN_KINASE_ATP"/>
    <property type="match status" value="1"/>
</dbReference>
<keyword evidence="10" id="KW-0418">Kinase</keyword>
<comment type="caution">
    <text evidence="19">The sequence shown here is derived from an EMBL/GenBank/DDBJ whole genome shotgun (WGS) entry which is preliminary data.</text>
</comment>
<dbReference type="InterPro" id="IPR013320">
    <property type="entry name" value="ConA-like_dom_sf"/>
</dbReference>
<sequence>MATSFTCSSSPRLQIACIILFICSSFFFLPLSESIHFEIHDFDARNMVYSGDAVPFSGDIWFNRVDNDISVGQAKYSDAVQIWDSKSGKLVDFTTNFTFIIDTKGQSLYGDGFAFFLAPVGFEIVPNSAGSYLGVFNTTTTDSPGSQMIVVEFDSFVNSWDPPFEHVGINMNSIHSVEYIPWNASLHSGRSADASISYSATTQMLSISWRYAVESTSTENNVLSYQVDLREALPEWVTIGFSGATGSFVETHILRYWEFNSSFNTISEDTSNKSKLVLGLAVPVGVLVIGGIVACIVLWRRQRRSTEESLETVTVAPSINDDLEGGAGPKRFSYNDLTLATNNFSDDHKLGEGGFGCVYKGYLFREGMPIAVKKISQGSKQGKKEYLAEVKIISILRHRNLVQLLGWCHDQTQFLLVYEFLPNGSLDSHLFRKKTTLEWAVRYKIALGLASALLYLHEECEQCVVHRDIKTSNILLDSGFNVKLGDFGLARVSDHELGLQTTGLAGTLGYMAPEYAITGKASKESDVYSFGVVALEIACGRKAMDNVDKDPDVGLVQWVWRLLGKHELFSGVDHMLNNKFDAKQVECLMLVGLWCAHPDRSMRPSIRRAIQVLKFEGSIPNLPKVMPVPMYFVAPDALEDGSTGATMTTSSIDLAR</sequence>
<organism evidence="19 20">
    <name type="scientific">Cynara cardunculus var. scolymus</name>
    <name type="common">Globe artichoke</name>
    <name type="synonym">Cynara scolymus</name>
    <dbReference type="NCBI Taxonomy" id="59895"/>
    <lineage>
        <taxon>Eukaryota</taxon>
        <taxon>Viridiplantae</taxon>
        <taxon>Streptophyta</taxon>
        <taxon>Embryophyta</taxon>
        <taxon>Tracheophyta</taxon>
        <taxon>Spermatophyta</taxon>
        <taxon>Magnoliopsida</taxon>
        <taxon>eudicotyledons</taxon>
        <taxon>Gunneridae</taxon>
        <taxon>Pentapetalae</taxon>
        <taxon>asterids</taxon>
        <taxon>campanulids</taxon>
        <taxon>Asterales</taxon>
        <taxon>Asteraceae</taxon>
        <taxon>Carduoideae</taxon>
        <taxon>Cardueae</taxon>
        <taxon>Carduinae</taxon>
        <taxon>Cynara</taxon>
    </lineage>
</organism>
<dbReference type="AlphaFoldDB" id="A0A103XJD3"/>
<dbReference type="InterPro" id="IPR001220">
    <property type="entry name" value="Legume_lectin_dom"/>
</dbReference>
<dbReference type="InterPro" id="IPR017441">
    <property type="entry name" value="Protein_kinase_ATP_BS"/>
</dbReference>
<evidence type="ECO:0000256" key="12">
    <source>
        <dbReference type="ARBA" id="ARBA00022989"/>
    </source>
</evidence>
<dbReference type="OMA" id="VWIAYNA"/>
<keyword evidence="8" id="KW-0430">Lectin</keyword>
<dbReference type="GO" id="GO:0005524">
    <property type="term" value="F:ATP binding"/>
    <property type="evidence" value="ECO:0007669"/>
    <property type="project" value="UniProtKB-UniRule"/>
</dbReference>
<dbReference type="PANTHER" id="PTHR27007">
    <property type="match status" value="1"/>
</dbReference>
<dbReference type="GO" id="GO:0002229">
    <property type="term" value="P:defense response to oomycetes"/>
    <property type="evidence" value="ECO:0007669"/>
    <property type="project" value="UniProtKB-ARBA"/>
</dbReference>
<dbReference type="FunFam" id="3.30.200.20:FF:000168">
    <property type="entry name" value="L-type lectin-domain containing receptor kinase IX.1"/>
    <property type="match status" value="1"/>
</dbReference>
<gene>
    <name evidence="19" type="ORF">Ccrd_006307</name>
</gene>
<dbReference type="GO" id="GO:0030246">
    <property type="term" value="F:carbohydrate binding"/>
    <property type="evidence" value="ECO:0007669"/>
    <property type="project" value="UniProtKB-KW"/>
</dbReference>
<dbReference type="EMBL" id="LEKV01004912">
    <property type="protein sequence ID" value="KVH91679.1"/>
    <property type="molecule type" value="Genomic_DNA"/>
</dbReference>
<keyword evidence="7" id="KW-0732">Signal</keyword>
<evidence type="ECO:0000313" key="20">
    <source>
        <dbReference type="Proteomes" id="UP000243975"/>
    </source>
</evidence>
<keyword evidence="4" id="KW-1003">Cell membrane</keyword>
<name>A0A103XJD3_CYNCS</name>
<feature type="transmembrane region" description="Helical" evidence="17">
    <location>
        <begin position="12"/>
        <end position="31"/>
    </location>
</feature>
<evidence type="ECO:0000256" key="10">
    <source>
        <dbReference type="ARBA" id="ARBA00022777"/>
    </source>
</evidence>
<dbReference type="OrthoDB" id="4062651at2759"/>
<dbReference type="InterPro" id="IPR000719">
    <property type="entry name" value="Prot_kinase_dom"/>
</dbReference>
<dbReference type="Gene3D" id="1.10.510.10">
    <property type="entry name" value="Transferase(Phosphotransferase) domain 1"/>
    <property type="match status" value="1"/>
</dbReference>
<dbReference type="Proteomes" id="UP000243975">
    <property type="component" value="Unassembled WGS sequence"/>
</dbReference>
<keyword evidence="6 17" id="KW-0812">Transmembrane</keyword>
<evidence type="ECO:0000256" key="4">
    <source>
        <dbReference type="ARBA" id="ARBA00022475"/>
    </source>
</evidence>
<dbReference type="GO" id="GO:0005886">
    <property type="term" value="C:plasma membrane"/>
    <property type="evidence" value="ECO:0007669"/>
    <property type="project" value="UniProtKB-SubCell"/>
</dbReference>
<dbReference type="Gramene" id="KVH91679">
    <property type="protein sequence ID" value="KVH91679"/>
    <property type="gene ID" value="Ccrd_006307"/>
</dbReference>
<keyword evidence="5" id="KW-0808">Transferase</keyword>
<proteinExistence type="inferred from homology"/>
<comment type="similarity">
    <text evidence="2">In the N-terminal section; belongs to the leguminous lectin family.</text>
</comment>
<evidence type="ECO:0000256" key="5">
    <source>
        <dbReference type="ARBA" id="ARBA00022679"/>
    </source>
</evidence>
<reference evidence="19 20" key="1">
    <citation type="journal article" date="2016" name="Sci. Rep.">
        <title>The genome sequence of the outbreeding globe artichoke constructed de novo incorporating a phase-aware low-pass sequencing strategy of F1 progeny.</title>
        <authorList>
            <person name="Scaglione D."/>
            <person name="Reyes-Chin-Wo S."/>
            <person name="Acquadro A."/>
            <person name="Froenicke L."/>
            <person name="Portis E."/>
            <person name="Beitel C."/>
            <person name="Tirone M."/>
            <person name="Mauro R."/>
            <person name="Lo Monaco A."/>
            <person name="Mauromicale G."/>
            <person name="Faccioli P."/>
            <person name="Cattivelli L."/>
            <person name="Rieseberg L."/>
            <person name="Michelmore R."/>
            <person name="Lanteri S."/>
        </authorList>
    </citation>
    <scope>NUCLEOTIDE SEQUENCE [LARGE SCALE GENOMIC DNA]</scope>
    <source>
        <strain evidence="19">2C</strain>
    </source>
</reference>